<keyword evidence="9" id="KW-0443">Lipid metabolism</keyword>
<dbReference type="PANTHER" id="PTHR10434">
    <property type="entry name" value="1-ACYL-SN-GLYCEROL-3-PHOSPHATE ACYLTRANSFERASE"/>
    <property type="match status" value="1"/>
</dbReference>
<dbReference type="NCBIfam" id="TIGR00530">
    <property type="entry name" value="AGP_acyltrn"/>
    <property type="match status" value="1"/>
</dbReference>
<dbReference type="OrthoDB" id="5290997at2"/>
<keyword evidence="10" id="KW-0812">Transmembrane</keyword>
<evidence type="ECO:0000256" key="3">
    <source>
        <dbReference type="ARBA" id="ARBA00005189"/>
    </source>
</evidence>
<dbReference type="InterPro" id="IPR004552">
    <property type="entry name" value="AGP_acyltrans"/>
</dbReference>
<comment type="similarity">
    <text evidence="4 9">Belongs to the 1-acyl-sn-glycerol-3-phosphate acyltransferase family.</text>
</comment>
<evidence type="ECO:0000256" key="2">
    <source>
        <dbReference type="ARBA" id="ARBA00004728"/>
    </source>
</evidence>
<dbReference type="RefSeq" id="WP_112716718.1">
    <property type="nucleotide sequence ID" value="NZ_LS483250.1"/>
</dbReference>
<evidence type="ECO:0000313" key="13">
    <source>
        <dbReference type="Proteomes" id="UP000250163"/>
    </source>
</evidence>
<protein>
    <recommendedName>
        <fullName evidence="6 9">1-acyl-sn-glycerol-3-phosphate acyltransferase</fullName>
        <ecNumber evidence="5 9">2.3.1.51</ecNumber>
    </recommendedName>
</protein>
<evidence type="ECO:0000256" key="10">
    <source>
        <dbReference type="SAM" id="Phobius"/>
    </source>
</evidence>
<evidence type="ECO:0000256" key="4">
    <source>
        <dbReference type="ARBA" id="ARBA00008655"/>
    </source>
</evidence>
<dbReference type="CDD" id="cd07989">
    <property type="entry name" value="LPLAT_AGPAT-like"/>
    <property type="match status" value="1"/>
</dbReference>
<proteinExistence type="inferred from homology"/>
<evidence type="ECO:0000259" key="11">
    <source>
        <dbReference type="SMART" id="SM00563"/>
    </source>
</evidence>
<dbReference type="PANTHER" id="PTHR10434:SF11">
    <property type="entry name" value="1-ACYL-SN-GLYCEROL-3-PHOSPHATE ACYLTRANSFERASE"/>
    <property type="match status" value="1"/>
</dbReference>
<comment type="pathway">
    <text evidence="3">Lipid metabolism.</text>
</comment>
<keyword evidence="13" id="KW-1185">Reference proteome</keyword>
<dbReference type="KEGG" id="mya:MORIYA_3352"/>
<dbReference type="SUPFAM" id="SSF69593">
    <property type="entry name" value="Glycerol-3-phosphate (1)-acyltransferase"/>
    <property type="match status" value="1"/>
</dbReference>
<name>A0A330LS76_9GAMM</name>
<feature type="domain" description="Phospholipid/glycerol acyltransferase" evidence="11">
    <location>
        <begin position="67"/>
        <end position="182"/>
    </location>
</feature>
<dbReference type="SMART" id="SM00563">
    <property type="entry name" value="PlsC"/>
    <property type="match status" value="1"/>
</dbReference>
<comment type="domain">
    <text evidence="9">The HXXXXD motif is essential for acyltransferase activity and may constitute the binding site for the phosphate moiety of the glycerol-3-phosphate.</text>
</comment>
<keyword evidence="9" id="KW-0594">Phospholipid biosynthesis</keyword>
<organism evidence="12 13">
    <name type="scientific">Moritella yayanosii</name>
    <dbReference type="NCBI Taxonomy" id="69539"/>
    <lineage>
        <taxon>Bacteria</taxon>
        <taxon>Pseudomonadati</taxon>
        <taxon>Pseudomonadota</taxon>
        <taxon>Gammaproteobacteria</taxon>
        <taxon>Alteromonadales</taxon>
        <taxon>Moritellaceae</taxon>
        <taxon>Moritella</taxon>
    </lineage>
</organism>
<accession>A0A330LS76</accession>
<reference evidence="13" key="1">
    <citation type="submission" date="2018-05" db="EMBL/GenBank/DDBJ databases">
        <authorList>
            <person name="Cea G.-C."/>
            <person name="William W."/>
        </authorList>
    </citation>
    <scope>NUCLEOTIDE SEQUENCE [LARGE SCALE GENOMIC DNA]</scope>
    <source>
        <strain evidence="13">DB21MT 5</strain>
    </source>
</reference>
<evidence type="ECO:0000313" key="12">
    <source>
        <dbReference type="EMBL" id="SQD79807.1"/>
    </source>
</evidence>
<keyword evidence="10" id="KW-1133">Transmembrane helix</keyword>
<dbReference type="EC" id="2.3.1.51" evidence="5 9"/>
<dbReference type="UniPathway" id="UPA00557">
    <property type="reaction ID" value="UER00613"/>
</dbReference>
<keyword evidence="9" id="KW-0444">Lipid biosynthesis</keyword>
<dbReference type="AlphaFoldDB" id="A0A330LS76"/>
<dbReference type="GO" id="GO:0006654">
    <property type="term" value="P:phosphatidic acid biosynthetic process"/>
    <property type="evidence" value="ECO:0007669"/>
    <property type="project" value="TreeGrafter"/>
</dbReference>
<feature type="transmembrane region" description="Helical" evidence="10">
    <location>
        <begin position="7"/>
        <end position="25"/>
    </location>
</feature>
<dbReference type="GO" id="GO:0016024">
    <property type="term" value="P:CDP-diacylglycerol biosynthetic process"/>
    <property type="evidence" value="ECO:0007669"/>
    <property type="project" value="UniProtKB-UniPathway"/>
</dbReference>
<evidence type="ECO:0000256" key="8">
    <source>
        <dbReference type="ARBA" id="ARBA00023315"/>
    </source>
</evidence>
<evidence type="ECO:0000256" key="5">
    <source>
        <dbReference type="ARBA" id="ARBA00013211"/>
    </source>
</evidence>
<comment type="pathway">
    <text evidence="2">Phospholipid metabolism; CDP-diacylglycerol biosynthesis; CDP-diacylglycerol from sn-glycerol 3-phosphate: step 2/3.</text>
</comment>
<dbReference type="InterPro" id="IPR002123">
    <property type="entry name" value="Plipid/glycerol_acylTrfase"/>
</dbReference>
<evidence type="ECO:0000256" key="6">
    <source>
        <dbReference type="ARBA" id="ARBA00016139"/>
    </source>
</evidence>
<comment type="catalytic activity">
    <reaction evidence="1 9">
        <text>a 1-acyl-sn-glycero-3-phosphate + an acyl-CoA = a 1,2-diacyl-sn-glycero-3-phosphate + CoA</text>
        <dbReference type="Rhea" id="RHEA:19709"/>
        <dbReference type="ChEBI" id="CHEBI:57287"/>
        <dbReference type="ChEBI" id="CHEBI:57970"/>
        <dbReference type="ChEBI" id="CHEBI:58342"/>
        <dbReference type="ChEBI" id="CHEBI:58608"/>
        <dbReference type="EC" id="2.3.1.51"/>
    </reaction>
</comment>
<evidence type="ECO:0000256" key="7">
    <source>
        <dbReference type="ARBA" id="ARBA00022679"/>
    </source>
</evidence>
<evidence type="ECO:0000256" key="1">
    <source>
        <dbReference type="ARBA" id="ARBA00001141"/>
    </source>
</evidence>
<feature type="transmembrane region" description="Helical" evidence="10">
    <location>
        <begin position="98"/>
        <end position="116"/>
    </location>
</feature>
<dbReference type="Proteomes" id="UP000250163">
    <property type="component" value="Chromosome MORIYA"/>
</dbReference>
<sequence>MLLISRLILILLFMIYLLIMSILRFSLQPRHPKHVACVARNFSRLARIFGVKLIVRKPAGLNDAGPYVFVGNHQNNYDLVTMTAAVQPGTVSVGKKSLVWVPIFGFVYWLSGNILIDRSNKSKAFGTISAVADRIRKGHLSIWMFAEGTRSRGRGLLPFKTGAFHIAIQAEVPIVPVCCSNTHNKIKLNRWDNGEVIIEIMAPIPTVGLERSSVRKLSTDVHAIMKKRIDELSAEARDA</sequence>
<gene>
    <name evidence="12" type="primary">plsC</name>
    <name evidence="12" type="ORF">MORIYA_3352</name>
</gene>
<keyword evidence="7 9" id="KW-0808">Transferase</keyword>
<keyword evidence="10" id="KW-0472">Membrane</keyword>
<dbReference type="EMBL" id="LS483250">
    <property type="protein sequence ID" value="SQD79807.1"/>
    <property type="molecule type" value="Genomic_DNA"/>
</dbReference>
<evidence type="ECO:0000256" key="9">
    <source>
        <dbReference type="RuleBase" id="RU361267"/>
    </source>
</evidence>
<keyword evidence="8 9" id="KW-0012">Acyltransferase</keyword>
<dbReference type="Pfam" id="PF01553">
    <property type="entry name" value="Acyltransferase"/>
    <property type="match status" value="1"/>
</dbReference>
<dbReference type="GO" id="GO:0003841">
    <property type="term" value="F:1-acylglycerol-3-phosphate O-acyltransferase activity"/>
    <property type="evidence" value="ECO:0007669"/>
    <property type="project" value="UniProtKB-UniRule"/>
</dbReference>
<keyword evidence="9" id="KW-1208">Phospholipid metabolism</keyword>
<dbReference type="GO" id="GO:0005886">
    <property type="term" value="C:plasma membrane"/>
    <property type="evidence" value="ECO:0007669"/>
    <property type="project" value="TreeGrafter"/>
</dbReference>